<evidence type="ECO:0000313" key="2">
    <source>
        <dbReference type="EMBL" id="KAJ56526.1"/>
    </source>
</evidence>
<dbReference type="Gene3D" id="3.40.50.410">
    <property type="entry name" value="von Willebrand factor, type A domain"/>
    <property type="match status" value="1"/>
</dbReference>
<dbReference type="Pfam" id="PF06707">
    <property type="entry name" value="DUF1194"/>
    <property type="match status" value="1"/>
</dbReference>
<feature type="chain" id="PRO_5001559725" description="VWFA domain-containing protein" evidence="1">
    <location>
        <begin position="21"/>
        <end position="236"/>
    </location>
</feature>
<sequence>MVRAFALLAALCGAAAPAQAACRLALLIGLDISSSVDAREDALQRAGMAAALRAPDVQKALLTPQGASVALAIYEWSGRYKQVVVVDWRVLDSVQAINAVASQVETSRRTLRGDPTAIGHSLDFADQMFADAPRCDFQTLDLTSDGVNNDGYGPAVAYRRGVLAETTVNVLAVGGSTTDDQTLYDFHIDKVLRGPGSFIEIARDYSDFARAMHKKLYREVELQVFGNTTIQAPKGG</sequence>
<reference evidence="2 3" key="1">
    <citation type="submission" date="2014-03" db="EMBL/GenBank/DDBJ databases">
        <title>Draft Genome Sequence of Actibacterium mucosum KCTC 23349, a Marine Alphaproteobacterium with Complex Ionic Requirements Isolated from Mediterranean Seawater at Malvarrosa Beach, Valencia, Spain.</title>
        <authorList>
            <person name="Arahal D.R."/>
            <person name="Shao Z."/>
            <person name="Lai Q."/>
            <person name="Pujalte M.J."/>
        </authorList>
    </citation>
    <scope>NUCLEOTIDE SEQUENCE [LARGE SCALE GENOMIC DNA]</scope>
    <source>
        <strain evidence="2 3">KCTC 23349</strain>
    </source>
</reference>
<gene>
    <name evidence="2" type="ORF">ACMU_06185</name>
</gene>
<comment type="caution">
    <text evidence="2">The sequence shown here is derived from an EMBL/GenBank/DDBJ whole genome shotgun (WGS) entry which is preliminary data.</text>
</comment>
<proteinExistence type="predicted"/>
<evidence type="ECO:0000313" key="3">
    <source>
        <dbReference type="Proteomes" id="UP000026249"/>
    </source>
</evidence>
<evidence type="ECO:0000256" key="1">
    <source>
        <dbReference type="SAM" id="SignalP"/>
    </source>
</evidence>
<dbReference type="STRING" id="1454373.ACMU_06185"/>
<keyword evidence="1" id="KW-0732">Signal</keyword>
<evidence type="ECO:0008006" key="4">
    <source>
        <dbReference type="Google" id="ProtNLM"/>
    </source>
</evidence>
<dbReference type="Proteomes" id="UP000026249">
    <property type="component" value="Unassembled WGS sequence"/>
</dbReference>
<organism evidence="2 3">
    <name type="scientific">Actibacterium mucosum KCTC 23349</name>
    <dbReference type="NCBI Taxonomy" id="1454373"/>
    <lineage>
        <taxon>Bacteria</taxon>
        <taxon>Pseudomonadati</taxon>
        <taxon>Pseudomonadota</taxon>
        <taxon>Alphaproteobacteria</taxon>
        <taxon>Rhodobacterales</taxon>
        <taxon>Roseobacteraceae</taxon>
        <taxon>Actibacterium</taxon>
    </lineage>
</organism>
<accession>A0A037ZNY6</accession>
<keyword evidence="3" id="KW-1185">Reference proteome</keyword>
<dbReference type="EMBL" id="JFKE01000002">
    <property type="protein sequence ID" value="KAJ56526.1"/>
    <property type="molecule type" value="Genomic_DNA"/>
</dbReference>
<protein>
    <recommendedName>
        <fullName evidence="4">VWFA domain-containing protein</fullName>
    </recommendedName>
</protein>
<feature type="signal peptide" evidence="1">
    <location>
        <begin position="1"/>
        <end position="20"/>
    </location>
</feature>
<name>A0A037ZNY6_9RHOB</name>
<dbReference type="InterPro" id="IPR036465">
    <property type="entry name" value="vWFA_dom_sf"/>
</dbReference>
<dbReference type="AlphaFoldDB" id="A0A037ZNY6"/>
<dbReference type="InterPro" id="IPR010607">
    <property type="entry name" value="DUF1194"/>
</dbReference>
<dbReference type="SUPFAM" id="SSF53300">
    <property type="entry name" value="vWA-like"/>
    <property type="match status" value="1"/>
</dbReference>
<dbReference type="OrthoDB" id="9792179at2"/>